<keyword evidence="2" id="KW-0812">Transmembrane</keyword>
<protein>
    <recommendedName>
        <fullName evidence="6">SMP-30/Gluconolactonase/LRE-like region domain-containing protein</fullName>
    </recommendedName>
</protein>
<feature type="compositionally biased region" description="Low complexity" evidence="1">
    <location>
        <begin position="441"/>
        <end position="450"/>
    </location>
</feature>
<proteinExistence type="predicted"/>
<keyword evidence="2" id="KW-0472">Membrane</keyword>
<keyword evidence="5" id="KW-1185">Reference proteome</keyword>
<evidence type="ECO:0008006" key="6">
    <source>
        <dbReference type="Google" id="ProtNLM"/>
    </source>
</evidence>
<dbReference type="EMBL" id="BFEA01000867">
    <property type="protein sequence ID" value="GBG91064.1"/>
    <property type="molecule type" value="Genomic_DNA"/>
</dbReference>
<dbReference type="PANTHER" id="PTHR36721:SF15">
    <property type="entry name" value="EN_SPM-LIKE TRANSPOSON PROTEIN"/>
    <property type="match status" value="1"/>
</dbReference>
<dbReference type="Proteomes" id="UP000265515">
    <property type="component" value="Unassembled WGS sequence"/>
</dbReference>
<accession>A0A388M904</accession>
<reference evidence="4 5" key="1">
    <citation type="journal article" date="2018" name="Cell">
        <title>The Chara Genome: Secondary Complexity and Implications for Plant Terrestrialization.</title>
        <authorList>
            <person name="Nishiyama T."/>
            <person name="Sakayama H."/>
            <person name="Vries J.D."/>
            <person name="Buschmann H."/>
            <person name="Saint-Marcoux D."/>
            <person name="Ullrich K.K."/>
            <person name="Haas F.B."/>
            <person name="Vanderstraeten L."/>
            <person name="Becker D."/>
            <person name="Lang D."/>
            <person name="Vosolsobe S."/>
            <person name="Rombauts S."/>
            <person name="Wilhelmsson P.K.I."/>
            <person name="Janitza P."/>
            <person name="Kern R."/>
            <person name="Heyl A."/>
            <person name="Rumpler F."/>
            <person name="Villalobos L.I.A.C."/>
            <person name="Clay J.M."/>
            <person name="Skokan R."/>
            <person name="Toyoda A."/>
            <person name="Suzuki Y."/>
            <person name="Kagoshima H."/>
            <person name="Schijlen E."/>
            <person name="Tajeshwar N."/>
            <person name="Catarino B."/>
            <person name="Hetherington A.J."/>
            <person name="Saltykova A."/>
            <person name="Bonnot C."/>
            <person name="Breuninger H."/>
            <person name="Symeonidi A."/>
            <person name="Radhakrishnan G.V."/>
            <person name="Van Nieuwerburgh F."/>
            <person name="Deforce D."/>
            <person name="Chang C."/>
            <person name="Karol K.G."/>
            <person name="Hedrich R."/>
            <person name="Ulvskov P."/>
            <person name="Glockner G."/>
            <person name="Delwiche C.F."/>
            <person name="Petrasek J."/>
            <person name="Van de Peer Y."/>
            <person name="Friml J."/>
            <person name="Beilby M."/>
            <person name="Dolan L."/>
            <person name="Kohara Y."/>
            <person name="Sugano S."/>
            <person name="Fujiyama A."/>
            <person name="Delaux P.-M."/>
            <person name="Quint M."/>
            <person name="TheiBen G."/>
            <person name="Hagemann M."/>
            <person name="Harholt J."/>
            <person name="Dunand C."/>
            <person name="Zachgo S."/>
            <person name="Langdale J."/>
            <person name="Maumus F."/>
            <person name="Straeten D.V.D."/>
            <person name="Gould S.B."/>
            <person name="Rensing S.A."/>
        </authorList>
    </citation>
    <scope>NUCLEOTIDE SEQUENCE [LARGE SCALE GENOMIC DNA]</scope>
    <source>
        <strain evidence="4 5">S276</strain>
    </source>
</reference>
<dbReference type="AlphaFoldDB" id="A0A388M904"/>
<keyword evidence="2" id="KW-1133">Transmembrane helix</keyword>
<dbReference type="PANTHER" id="PTHR36721">
    <property type="entry name" value="PROLINE-RICH FAMILY PROTEIN"/>
    <property type="match status" value="1"/>
</dbReference>
<evidence type="ECO:0000313" key="5">
    <source>
        <dbReference type="Proteomes" id="UP000265515"/>
    </source>
</evidence>
<dbReference type="SUPFAM" id="SSF101898">
    <property type="entry name" value="NHL repeat"/>
    <property type="match status" value="1"/>
</dbReference>
<feature type="compositionally biased region" description="Low complexity" evidence="1">
    <location>
        <begin position="507"/>
        <end position="545"/>
    </location>
</feature>
<evidence type="ECO:0000256" key="1">
    <source>
        <dbReference type="SAM" id="MobiDB-lite"/>
    </source>
</evidence>
<organism evidence="4 5">
    <name type="scientific">Chara braunii</name>
    <name type="common">Braun's stonewort</name>
    <dbReference type="NCBI Taxonomy" id="69332"/>
    <lineage>
        <taxon>Eukaryota</taxon>
        <taxon>Viridiplantae</taxon>
        <taxon>Streptophyta</taxon>
        <taxon>Charophyceae</taxon>
        <taxon>Charales</taxon>
        <taxon>Characeae</taxon>
        <taxon>Chara</taxon>
    </lineage>
</organism>
<evidence type="ECO:0000256" key="3">
    <source>
        <dbReference type="SAM" id="SignalP"/>
    </source>
</evidence>
<evidence type="ECO:0000313" key="4">
    <source>
        <dbReference type="EMBL" id="GBG91064.1"/>
    </source>
</evidence>
<sequence length="643" mass="66160">MAESVSRSGLRQPPLFYLRAAVLLTALFLARGVSGGDSISLTPFGTSVASSQPLNILPPNELAGDTSLYTYVLGMQLSDDETELFFIQNKHVFWGPGLDRFENPQNDSYALWVVDLATSPNQAKPIAGPFQRAVGGPDPEQISTRILRLAVSRETVYLADIDNHRIIHVNASNSSVSDLQTPARILKEMWSLAFADSTKQSLLAVEFSPPPADGSVVETGSTVLRIDLQLPEGGAGGGSTPPATVGQPTVLAGPQFKTRGVVSPTNLTTLQRVLISEQGVCASGAAVFLADDRDPRIWRLDTKTGALDYVAGAEQGVAGASADATDPTKVIFLRPASFALASDGCNLFVTETEGQRLRLITLDKPCGKAVSVQTFASFAGPQNRAFADGLALTKDDSTLFVGAYNKAIYKIPLQVDKLPACGGGTRSSSSSPPASPPPTPTVSRSTSNSTSPPPPSSSDPKQPSESVATPPASEDALHGTPPEEVHPSLSSPPSKGGGLSAPPSLPSSPSSTSPVGGGSESSSAQSNGGGSFASSSPPSSRSSTSAGGGGSSSSGSNGGSSSSQSNGGGSTSSPEKQQDPVGNNADTTSTSSPAPAKKDKPVYKRPLVIGVAAAAVLAIVLLFCCCRCLCKKRRDRAFFSTGV</sequence>
<feature type="region of interest" description="Disordered" evidence="1">
    <location>
        <begin position="422"/>
        <end position="599"/>
    </location>
</feature>
<feature type="signal peptide" evidence="3">
    <location>
        <begin position="1"/>
        <end position="35"/>
    </location>
</feature>
<keyword evidence="3" id="KW-0732">Signal</keyword>
<feature type="compositionally biased region" description="Gly residues" evidence="1">
    <location>
        <begin position="546"/>
        <end position="558"/>
    </location>
</feature>
<feature type="transmembrane region" description="Helical" evidence="2">
    <location>
        <begin position="607"/>
        <end position="630"/>
    </location>
</feature>
<comment type="caution">
    <text evidence="4">The sequence shown here is derived from an EMBL/GenBank/DDBJ whole genome shotgun (WGS) entry which is preliminary data.</text>
</comment>
<name>A0A388M904_CHABU</name>
<evidence type="ECO:0000256" key="2">
    <source>
        <dbReference type="SAM" id="Phobius"/>
    </source>
</evidence>
<feature type="compositionally biased region" description="Polar residues" evidence="1">
    <location>
        <begin position="580"/>
        <end position="593"/>
    </location>
</feature>
<dbReference type="Gene3D" id="2.120.10.30">
    <property type="entry name" value="TolB, C-terminal domain"/>
    <property type="match status" value="1"/>
</dbReference>
<feature type="chain" id="PRO_5017317217" description="SMP-30/Gluconolactonase/LRE-like region domain-containing protein" evidence="3">
    <location>
        <begin position="36"/>
        <end position="643"/>
    </location>
</feature>
<dbReference type="InterPro" id="IPR011042">
    <property type="entry name" value="6-blade_b-propeller_TolB-like"/>
</dbReference>
<dbReference type="Gramene" id="GBG91064">
    <property type="protein sequence ID" value="GBG91064"/>
    <property type="gene ID" value="CBR_g51798"/>
</dbReference>
<feature type="compositionally biased region" description="Basic and acidic residues" evidence="1">
    <location>
        <begin position="475"/>
        <end position="486"/>
    </location>
</feature>
<gene>
    <name evidence="4" type="ORF">CBR_g51798</name>
</gene>